<evidence type="ECO:0000313" key="3">
    <source>
        <dbReference type="Proteomes" id="UP000199648"/>
    </source>
</evidence>
<keyword evidence="3" id="KW-1185">Reference proteome</keyword>
<protein>
    <recommendedName>
        <fullName evidence="4">Cytochrome C oxidase subunit III</fullName>
    </recommendedName>
</protein>
<keyword evidence="1" id="KW-0472">Membrane</keyword>
<dbReference type="EMBL" id="FMWD01000004">
    <property type="protein sequence ID" value="SCZ58159.1"/>
    <property type="molecule type" value="Genomic_DNA"/>
</dbReference>
<feature type="transmembrane region" description="Helical" evidence="1">
    <location>
        <begin position="63"/>
        <end position="82"/>
    </location>
</feature>
<evidence type="ECO:0000256" key="1">
    <source>
        <dbReference type="SAM" id="Phobius"/>
    </source>
</evidence>
<organism evidence="2 3">
    <name type="scientific">Thiohalomonas denitrificans</name>
    <dbReference type="NCBI Taxonomy" id="415747"/>
    <lineage>
        <taxon>Bacteria</taxon>
        <taxon>Pseudomonadati</taxon>
        <taxon>Pseudomonadota</taxon>
        <taxon>Gammaproteobacteria</taxon>
        <taxon>Thiohalomonadales</taxon>
        <taxon>Thiohalomonadaceae</taxon>
        <taxon>Thiohalomonas</taxon>
    </lineage>
</organism>
<accession>A0A1G5QA55</accession>
<gene>
    <name evidence="2" type="ORF">SAMN03097708_01622</name>
</gene>
<proteinExistence type="predicted"/>
<evidence type="ECO:0008006" key="4">
    <source>
        <dbReference type="Google" id="ProtNLM"/>
    </source>
</evidence>
<dbReference type="OrthoDB" id="8778085at2"/>
<keyword evidence="1" id="KW-1133">Transmembrane helix</keyword>
<keyword evidence="1" id="KW-0812">Transmembrane</keyword>
<name>A0A1G5QA55_9GAMM</name>
<dbReference type="RefSeq" id="WP_092995128.1">
    <property type="nucleotide sequence ID" value="NZ_FMWD01000004.1"/>
</dbReference>
<evidence type="ECO:0000313" key="2">
    <source>
        <dbReference type="EMBL" id="SCZ58159.1"/>
    </source>
</evidence>
<sequence length="131" mass="14184">MAEAADITDIPGQRLAIIAEALYLVNLLLLPAVGCIILFWVYLRTYSDASPLARSHLAQTVRATMWAALLLIWVTILILAAGNWATPAAWTVALLHFLTVHTFLVLLGVIGLAKAMAGKSYRFPLVGVPCD</sequence>
<dbReference type="STRING" id="415747.SAMN03097708_01622"/>
<dbReference type="AlphaFoldDB" id="A0A1G5QA55"/>
<feature type="transmembrane region" description="Helical" evidence="1">
    <location>
        <begin position="21"/>
        <end position="43"/>
    </location>
</feature>
<reference evidence="2 3" key="1">
    <citation type="submission" date="2016-10" db="EMBL/GenBank/DDBJ databases">
        <authorList>
            <person name="de Groot N.N."/>
        </authorList>
    </citation>
    <scope>NUCLEOTIDE SEQUENCE [LARGE SCALE GENOMIC DNA]</scope>
    <source>
        <strain evidence="2 3">HLD2</strain>
    </source>
</reference>
<feature type="transmembrane region" description="Helical" evidence="1">
    <location>
        <begin position="88"/>
        <end position="113"/>
    </location>
</feature>
<dbReference type="Proteomes" id="UP000199648">
    <property type="component" value="Unassembled WGS sequence"/>
</dbReference>